<dbReference type="RefSeq" id="XP_023462063.1">
    <property type="nucleotide sequence ID" value="XM_023610444.1"/>
</dbReference>
<feature type="region of interest" description="Disordered" evidence="1">
    <location>
        <begin position="1"/>
        <end position="53"/>
    </location>
</feature>
<keyword evidence="3" id="KW-1185">Reference proteome</keyword>
<evidence type="ECO:0000313" key="2">
    <source>
        <dbReference type="EMBL" id="PHZ08355.1"/>
    </source>
</evidence>
<dbReference type="STRING" id="1340429.A0A2G4SHW1"/>
<dbReference type="GeneID" id="35441434"/>
<gene>
    <name evidence="2" type="ORF">RHIMIDRAFT_247765</name>
</gene>
<name>A0A2G4SHW1_RHIZD</name>
<feature type="compositionally biased region" description="Basic and acidic residues" evidence="1">
    <location>
        <begin position="42"/>
        <end position="53"/>
    </location>
</feature>
<dbReference type="Proteomes" id="UP000242254">
    <property type="component" value="Unassembled WGS sequence"/>
</dbReference>
<feature type="compositionally biased region" description="Polar residues" evidence="1">
    <location>
        <begin position="21"/>
        <end position="35"/>
    </location>
</feature>
<dbReference type="EMBL" id="KZ303865">
    <property type="protein sequence ID" value="PHZ08355.1"/>
    <property type="molecule type" value="Genomic_DNA"/>
</dbReference>
<accession>A0A2G4SHW1</accession>
<proteinExistence type="predicted"/>
<protein>
    <submittedName>
        <fullName evidence="2">Uncharacterized protein</fullName>
    </submittedName>
</protein>
<organism evidence="2 3">
    <name type="scientific">Rhizopus microsporus ATCC 52813</name>
    <dbReference type="NCBI Taxonomy" id="1340429"/>
    <lineage>
        <taxon>Eukaryota</taxon>
        <taxon>Fungi</taxon>
        <taxon>Fungi incertae sedis</taxon>
        <taxon>Mucoromycota</taxon>
        <taxon>Mucoromycotina</taxon>
        <taxon>Mucoromycetes</taxon>
        <taxon>Mucorales</taxon>
        <taxon>Mucorineae</taxon>
        <taxon>Rhizopodaceae</taxon>
        <taxon>Rhizopus</taxon>
    </lineage>
</organism>
<evidence type="ECO:0000313" key="3">
    <source>
        <dbReference type="Proteomes" id="UP000242254"/>
    </source>
</evidence>
<reference evidence="2 3" key="1">
    <citation type="journal article" date="2016" name="Proc. Natl. Acad. Sci. U.S.A.">
        <title>Lipid metabolic changes in an early divergent fungus govern the establishment of a mutualistic symbiosis with endobacteria.</title>
        <authorList>
            <person name="Lastovetsky O.A."/>
            <person name="Gaspar M.L."/>
            <person name="Mondo S.J."/>
            <person name="LaButti K.M."/>
            <person name="Sandor L."/>
            <person name="Grigoriev I.V."/>
            <person name="Henry S.A."/>
            <person name="Pawlowska T.E."/>
        </authorList>
    </citation>
    <scope>NUCLEOTIDE SEQUENCE [LARGE SCALE GENOMIC DNA]</scope>
    <source>
        <strain evidence="2 3">ATCC 52813</strain>
    </source>
</reference>
<evidence type="ECO:0000256" key="1">
    <source>
        <dbReference type="SAM" id="MobiDB-lite"/>
    </source>
</evidence>
<dbReference type="AlphaFoldDB" id="A0A2G4SHW1"/>
<sequence length="180" mass="19839">MEPVRDVTSTEPNKMDAPPLNNLNPQEVSTGTVGQDASYPNLEKKTLPDSRKSNKESIAGIIDNTMSRPAITLSINELSILSPSGRTAMKNRMTKSQRNPRTKIESRRLNVTAFTMNQNQLKGSIPKTRGQVNGIDCEMILDTSCSIFITGAHFAEGIGIKSLFSSSMKYYWVLILSRSA</sequence>